<reference evidence="1" key="1">
    <citation type="journal article" date="2021" name="Proc. Natl. Acad. Sci. U.S.A.">
        <title>A Catalog of Tens of Thousands of Viruses from Human Metagenomes Reveals Hidden Associations with Chronic Diseases.</title>
        <authorList>
            <person name="Tisza M.J."/>
            <person name="Buck C.B."/>
        </authorList>
    </citation>
    <scope>NUCLEOTIDE SEQUENCE</scope>
    <source>
        <strain evidence="1">CtPuP5</strain>
    </source>
</reference>
<evidence type="ECO:0000313" key="1">
    <source>
        <dbReference type="EMBL" id="DAD66710.1"/>
    </source>
</evidence>
<proteinExistence type="predicted"/>
<protein>
    <submittedName>
        <fullName evidence="1">Uncharacterized protein</fullName>
    </submittedName>
</protein>
<sequence>MGKTFYSAKDYQMDNVKGEHLCRCNCCGTILLDENPDCDSPKYALKHTEENMEQQEDENGIYYVCPHCGTDEYLVDLSNT</sequence>
<name>A0A8S5L9Y1_9CAUD</name>
<organism evidence="1">
    <name type="scientific">Myoviridae sp. ctPuP5</name>
    <dbReference type="NCBI Taxonomy" id="2823543"/>
    <lineage>
        <taxon>Viruses</taxon>
        <taxon>Duplodnaviria</taxon>
        <taxon>Heunggongvirae</taxon>
        <taxon>Uroviricota</taxon>
        <taxon>Caudoviricetes</taxon>
    </lineage>
</organism>
<accession>A0A8S5L9Y1</accession>
<dbReference type="EMBL" id="BK014662">
    <property type="protein sequence ID" value="DAD66710.1"/>
    <property type="molecule type" value="Genomic_DNA"/>
</dbReference>